<dbReference type="EMBL" id="CP056030">
    <property type="protein sequence ID" value="QKZ05123.1"/>
    <property type="molecule type" value="Genomic_DNA"/>
</dbReference>
<dbReference type="KEGG" id="pez:HWQ56_15525"/>
<reference evidence="1 2" key="1">
    <citation type="submission" date="2020-06" db="EMBL/GenBank/DDBJ databases">
        <title>Pseudomonas eucalypticola sp. nov., an endophyte of Eucalyptus dunnii leaves with biocontrol ability of eucalyptus leaf blight.</title>
        <authorList>
            <person name="Liu Y."/>
            <person name="Song Z."/>
            <person name="Zeng H."/>
            <person name="Lu M."/>
            <person name="Wang X."/>
            <person name="Lian X."/>
            <person name="Zhang Q."/>
        </authorList>
    </citation>
    <scope>NUCLEOTIDE SEQUENCE [LARGE SCALE GENOMIC DNA]</scope>
    <source>
        <strain evidence="1 2">NP-1</strain>
    </source>
</reference>
<evidence type="ECO:0000313" key="2">
    <source>
        <dbReference type="Proteomes" id="UP000509568"/>
    </source>
</evidence>
<protein>
    <submittedName>
        <fullName evidence="1">Uncharacterized protein</fullName>
    </submittedName>
</protein>
<keyword evidence="2" id="KW-1185">Reference proteome</keyword>
<evidence type="ECO:0000313" key="1">
    <source>
        <dbReference type="EMBL" id="QKZ05123.1"/>
    </source>
</evidence>
<sequence>MNADPYHPDWQRYVGGEPRAVGADVVSGGAKGIQKVPGFGEVDDFFAAQSSNLNKKLGTKIGEGRLPYETSRAGVELAKATVKETLENVTSVSPLIPSSTVRGNYDLIHVYSIKTNSTVSLRVLPDGKYEFDTLIPEKSSKF</sequence>
<name>A0A7D5H6G9_9PSED</name>
<organism evidence="1 2">
    <name type="scientific">Pseudomonas eucalypticola</name>
    <dbReference type="NCBI Taxonomy" id="2599595"/>
    <lineage>
        <taxon>Bacteria</taxon>
        <taxon>Pseudomonadati</taxon>
        <taxon>Pseudomonadota</taxon>
        <taxon>Gammaproteobacteria</taxon>
        <taxon>Pseudomonadales</taxon>
        <taxon>Pseudomonadaceae</taxon>
        <taxon>Pseudomonas</taxon>
    </lineage>
</organism>
<accession>A0A7D5H6G9</accession>
<dbReference type="RefSeq" id="WP_176571069.1">
    <property type="nucleotide sequence ID" value="NZ_CP056030.1"/>
</dbReference>
<gene>
    <name evidence="1" type="ORF">HWQ56_15525</name>
</gene>
<dbReference type="AlphaFoldDB" id="A0A7D5H6G9"/>
<dbReference type="Proteomes" id="UP000509568">
    <property type="component" value="Chromosome"/>
</dbReference>
<proteinExistence type="predicted"/>